<dbReference type="Pfam" id="PF11379">
    <property type="entry name" value="DUF3182"/>
    <property type="match status" value="1"/>
</dbReference>
<evidence type="ECO:0000313" key="1">
    <source>
        <dbReference type="EMBL" id="SDT12445.1"/>
    </source>
</evidence>
<gene>
    <name evidence="1" type="ORF">SAMN05216598_4060</name>
</gene>
<accession>A0A1H1XT94</accession>
<name>A0A1H1XT94_9PSED</name>
<protein>
    <recommendedName>
        <fullName evidence="3">Biotin carboxylase</fullName>
    </recommendedName>
</protein>
<dbReference type="InterPro" id="IPR021519">
    <property type="entry name" value="DUF3182"/>
</dbReference>
<dbReference type="GeneID" id="300208974"/>
<keyword evidence="2" id="KW-1185">Reference proteome</keyword>
<dbReference type="RefSeq" id="WP_090208036.1">
    <property type="nucleotide sequence ID" value="NZ_LT629777.1"/>
</dbReference>
<reference evidence="2" key="1">
    <citation type="submission" date="2016-10" db="EMBL/GenBank/DDBJ databases">
        <authorList>
            <person name="Varghese N."/>
            <person name="Submissions S."/>
        </authorList>
    </citation>
    <scope>NUCLEOTIDE SEQUENCE [LARGE SCALE GENOMIC DNA]</scope>
    <source>
        <strain evidence="2">ATCC 23835</strain>
    </source>
</reference>
<dbReference type="AlphaFoldDB" id="A0A1H1XT94"/>
<dbReference type="EMBL" id="LT629777">
    <property type="protein sequence ID" value="SDT12445.1"/>
    <property type="molecule type" value="Genomic_DNA"/>
</dbReference>
<proteinExistence type="predicted"/>
<dbReference type="Proteomes" id="UP000199524">
    <property type="component" value="Chromosome I"/>
</dbReference>
<organism evidence="1 2">
    <name type="scientific">Pseudomonas asplenii</name>
    <dbReference type="NCBI Taxonomy" id="53407"/>
    <lineage>
        <taxon>Bacteria</taxon>
        <taxon>Pseudomonadati</taxon>
        <taxon>Pseudomonadota</taxon>
        <taxon>Gammaproteobacteria</taxon>
        <taxon>Pseudomonadales</taxon>
        <taxon>Pseudomonadaceae</taxon>
        <taxon>Pseudomonas</taxon>
    </lineage>
</organism>
<evidence type="ECO:0000313" key="2">
    <source>
        <dbReference type="Proteomes" id="UP000199524"/>
    </source>
</evidence>
<dbReference type="SUPFAM" id="SSF56059">
    <property type="entry name" value="Glutathione synthetase ATP-binding domain-like"/>
    <property type="match status" value="1"/>
</dbReference>
<evidence type="ECO:0008006" key="3">
    <source>
        <dbReference type="Google" id="ProtNLM"/>
    </source>
</evidence>
<sequence>MSVPVKHRCVVAYGKADAAHHEQQTNRSLAQWLAQILGWSFADDWSQEGASTDAPYFFVPAQTLVGEERVDLGVGGVEDLLGGYVQHAFIATKAISHPLLSRNHAQPKGWNPQFAERVREVVLAGMTVFDLADVRHAAIEGLRAGPLRVKQVQACGGAGQAVLHDMKDLAQWLSNLDEPICAQGIVLEENLEQAITHSVGQTLVDGLLMTYHGRQHQAQNRRGEWVYTGSELLLVRGDYLDLLARDLEPSVRQAIEYARVYDTAAALSFPGFFASRRNYDVLQGIDGDGKSKCGVLEQSWRVGGATGAELAALQVLRGDSAIKAVRASTHEVHAECPLPERAQLLYRGTDGAGDFLLKYAQVDDDDG</sequence>